<evidence type="ECO:0000313" key="6">
    <source>
        <dbReference type="Proteomes" id="UP001515480"/>
    </source>
</evidence>
<proteinExistence type="predicted"/>
<dbReference type="InterPro" id="IPR001611">
    <property type="entry name" value="Leu-rich_rpt"/>
</dbReference>
<evidence type="ECO:0000313" key="5">
    <source>
        <dbReference type="EMBL" id="KAL1527616.1"/>
    </source>
</evidence>
<keyword evidence="2" id="KW-0963">Cytoplasm</keyword>
<gene>
    <name evidence="5" type="ORF">AB1Y20_009002</name>
</gene>
<dbReference type="PANTHER" id="PTHR10901">
    <property type="entry name" value="TROPOMODULIN"/>
    <property type="match status" value="1"/>
</dbReference>
<dbReference type="PANTHER" id="PTHR10901:SF6">
    <property type="entry name" value="TROPOMODULIN, ISOFORM N"/>
    <property type="match status" value="1"/>
</dbReference>
<name>A0AB34K064_PRYPA</name>
<comment type="subcellular location">
    <subcellularLocation>
        <location evidence="1">Cytoplasm</location>
        <location evidence="1">Cytoskeleton</location>
    </subcellularLocation>
</comment>
<organism evidence="5 6">
    <name type="scientific">Prymnesium parvum</name>
    <name type="common">Toxic golden alga</name>
    <dbReference type="NCBI Taxonomy" id="97485"/>
    <lineage>
        <taxon>Eukaryota</taxon>
        <taxon>Haptista</taxon>
        <taxon>Haptophyta</taxon>
        <taxon>Prymnesiophyceae</taxon>
        <taxon>Prymnesiales</taxon>
        <taxon>Prymnesiaceae</taxon>
        <taxon>Prymnesium</taxon>
    </lineage>
</organism>
<dbReference type="Proteomes" id="UP001515480">
    <property type="component" value="Unassembled WGS sequence"/>
</dbReference>
<dbReference type="Pfam" id="PF13516">
    <property type="entry name" value="LRR_6"/>
    <property type="match status" value="5"/>
</dbReference>
<feature type="compositionally biased region" description="Low complexity" evidence="4">
    <location>
        <begin position="84"/>
        <end position="98"/>
    </location>
</feature>
<reference evidence="5 6" key="1">
    <citation type="journal article" date="2024" name="Science">
        <title>Giant polyketide synthase enzymes in the biosynthesis of giant marine polyether toxins.</title>
        <authorList>
            <person name="Fallon T.R."/>
            <person name="Shende V.V."/>
            <person name="Wierzbicki I.H."/>
            <person name="Pendleton A.L."/>
            <person name="Watervoot N.F."/>
            <person name="Auber R.P."/>
            <person name="Gonzalez D.J."/>
            <person name="Wisecaver J.H."/>
            <person name="Moore B.S."/>
        </authorList>
    </citation>
    <scope>NUCLEOTIDE SEQUENCE [LARGE SCALE GENOMIC DNA]</scope>
    <source>
        <strain evidence="5 6">12B1</strain>
    </source>
</reference>
<protein>
    <submittedName>
        <fullName evidence="5">Uncharacterized protein</fullName>
    </submittedName>
</protein>
<keyword evidence="6" id="KW-1185">Reference proteome</keyword>
<keyword evidence="3" id="KW-0206">Cytoskeleton</keyword>
<accession>A0AB34K064</accession>
<evidence type="ECO:0000256" key="3">
    <source>
        <dbReference type="ARBA" id="ARBA00023212"/>
    </source>
</evidence>
<dbReference type="SMART" id="SM00368">
    <property type="entry name" value="LRR_RI"/>
    <property type="match status" value="9"/>
</dbReference>
<evidence type="ECO:0000256" key="1">
    <source>
        <dbReference type="ARBA" id="ARBA00004245"/>
    </source>
</evidence>
<dbReference type="GO" id="GO:0051694">
    <property type="term" value="P:pointed-end actin filament capping"/>
    <property type="evidence" value="ECO:0007669"/>
    <property type="project" value="InterPro"/>
</dbReference>
<comment type="caution">
    <text evidence="5">The sequence shown here is derived from an EMBL/GenBank/DDBJ whole genome shotgun (WGS) entry which is preliminary data.</text>
</comment>
<dbReference type="Gene3D" id="3.80.10.10">
    <property type="entry name" value="Ribonuclease Inhibitor"/>
    <property type="match status" value="6"/>
</dbReference>
<dbReference type="GO" id="GO:0007015">
    <property type="term" value="P:actin filament organization"/>
    <property type="evidence" value="ECO:0007669"/>
    <property type="project" value="TreeGrafter"/>
</dbReference>
<dbReference type="InterPro" id="IPR004934">
    <property type="entry name" value="TMOD"/>
</dbReference>
<dbReference type="GO" id="GO:0005523">
    <property type="term" value="F:tropomyosin binding"/>
    <property type="evidence" value="ECO:0007669"/>
    <property type="project" value="InterPro"/>
</dbReference>
<sequence length="1329" mass="148189">MGCASSKSVKMSHGDDVTHSSNDATMHSDLISHSCEPSDSAPIRRNSSKRFAAAAKEALSRTSSRMFASSSDQIDQTRDPFEASPPFRRNSSSRFSAAKEALTRTSSKMFRRKSSADMNATGRDETKSLTRSTPSSSVVSRLRMGTKACDWEAEASRLANNLPTEYSVGTDNAAYTITDSSHALWLRATENEQMLIVQAFGSNSKIQRVEMVNAMVSDVLAQAWGDVLKRNRTLTILNLESNSISTSGITALADGLRENRSLKELKLANQRLNYTQQAEEQLANSLEGNHVLSRLTVDLRNTRARELINKYLQRNQDEIRRERMASRASAKSVGAVNYEPSVKLNVADWAAEAERVASSKSLSYGMEPDAQSYILTSNRLWGQATDDEKQAVVKAFKSNNIVQRVEMVNAMVTDVLAQAWGDVLKRNRTLTILNLESNSISTSGIKSLADGLRENRSLTELKLANQRLNYTQQAEEQLANSLEGNHTLKRLTVDLRNTRARELINKYLQRNQDEVRLERMAARASAKSVGAVNFEPSVKLNVADWAAEAERVASSKSLSYGMETDAQSYVLTSNRLWGQATDDEKQAVVKAFKSNNVVQQVEMVNAMVTDVLAQAWGDVLKRNRTLTILNLESNSISTSGIKSLADGLRENRSLTELKLANQRLNYTQQAEEQLANSLEGNHTLKRLTVDLRSTRARELITKYLQRNQDEVRLERMAARASAKSVGAVNFEPSVKLNVADWAAEAERVASSKSLSYGMETDAQSYVLTSNRLWGQATDDEKQAVVKAFKSNNVVQRVEMVNAMVTDVLAQAWGDVLKRNRTLTILNLESNSISTSGIKSLADGLRENRSLTELKLANQRLNYTQQAEEQLANSLEGNHTLKRLTVDLRSTRARELINKYLQRNQDEVRRERMASRSSAKSVGAVNFEPSVKLNVADWAAEAKRIASSTPMSYGMETDDAQSYVLTNNRLWGQATDDEKQAVVKAFKSNNIVQRVEMVNAMVTDVLAQAWGDVLKRNRTLTILNLESNSISASGIKSLADGLRENRSLTELKLANQRTHFVQAEEYLAHSIEDNHTLKRLTIDLRNTRARELINKYLQRNQDEDRRERMAAKASVGAEHVVASRVKRNVADWAAEAERVASSKSLSYGMESDTQSYILTSNSLWSQATDDEKQAVVKAFKSNNIVQQVEMVNAMVSDVLAQAWGDVLKRNRTLTILNLESNSISTMCVASVFSLAFIPFCDRVCTCAFGSGITALADGLRENRCLKEVKLANQKSSFSQQAEEYLANSLEGNHTLKRLTVDLRSTQARELINEYLQRNYELSIHEGRRNG</sequence>
<evidence type="ECO:0000256" key="2">
    <source>
        <dbReference type="ARBA" id="ARBA00022490"/>
    </source>
</evidence>
<dbReference type="GO" id="GO:0005856">
    <property type="term" value="C:cytoskeleton"/>
    <property type="evidence" value="ECO:0007669"/>
    <property type="project" value="UniProtKB-SubCell"/>
</dbReference>
<feature type="region of interest" description="Disordered" evidence="4">
    <location>
        <begin position="1"/>
        <end position="136"/>
    </location>
</feature>
<feature type="compositionally biased region" description="Low complexity" evidence="4">
    <location>
        <begin position="60"/>
        <end position="71"/>
    </location>
</feature>
<dbReference type="SUPFAM" id="SSF52047">
    <property type="entry name" value="RNI-like"/>
    <property type="match status" value="3"/>
</dbReference>
<evidence type="ECO:0000256" key="4">
    <source>
        <dbReference type="SAM" id="MobiDB-lite"/>
    </source>
</evidence>
<dbReference type="EMBL" id="JBGBPQ010000002">
    <property type="protein sequence ID" value="KAL1527616.1"/>
    <property type="molecule type" value="Genomic_DNA"/>
</dbReference>
<dbReference type="InterPro" id="IPR032675">
    <property type="entry name" value="LRR_dom_sf"/>
</dbReference>